<evidence type="ECO:0000259" key="1">
    <source>
        <dbReference type="Pfam" id="PF18765"/>
    </source>
</evidence>
<dbReference type="PANTHER" id="PTHR33933">
    <property type="entry name" value="NUCLEOTIDYLTRANSFERASE"/>
    <property type="match status" value="1"/>
</dbReference>
<sequence length="110" mass="12807">MINIESVKLEIIKRLEPLNLDKVILFGSYAYGTPNIDSDIDLYVVTNDEYTPQSWKEKSELTRKVSRNLRDLRSKFAIDLIVHTKEMNRKFIELNSSFSREILSKGSLIL</sequence>
<evidence type="ECO:0000313" key="2">
    <source>
        <dbReference type="EMBL" id="CAA6799971.1"/>
    </source>
</evidence>
<dbReference type="Gene3D" id="3.30.460.10">
    <property type="entry name" value="Beta Polymerase, domain 2"/>
    <property type="match status" value="1"/>
</dbReference>
<protein>
    <submittedName>
        <fullName evidence="2">DNA polymerase subunit beta</fullName>
    </submittedName>
</protein>
<gene>
    <name evidence="2" type="ORF">HELGO_WM32606</name>
</gene>
<dbReference type="EMBL" id="CACVAP010000028">
    <property type="protein sequence ID" value="CAA6799971.1"/>
    <property type="molecule type" value="Genomic_DNA"/>
</dbReference>
<dbReference type="AlphaFoldDB" id="A0A6S6S4X3"/>
<dbReference type="SUPFAM" id="SSF81301">
    <property type="entry name" value="Nucleotidyltransferase"/>
    <property type="match status" value="1"/>
</dbReference>
<accession>A0A6S6S4X3</accession>
<dbReference type="Pfam" id="PF18765">
    <property type="entry name" value="Polbeta"/>
    <property type="match status" value="1"/>
</dbReference>
<dbReference type="CDD" id="cd05403">
    <property type="entry name" value="NT_KNTase_like"/>
    <property type="match status" value="1"/>
</dbReference>
<name>A0A6S6S4X3_9BACT</name>
<organism evidence="2">
    <name type="scientific">uncultured Sulfurovum sp</name>
    <dbReference type="NCBI Taxonomy" id="269237"/>
    <lineage>
        <taxon>Bacteria</taxon>
        <taxon>Pseudomonadati</taxon>
        <taxon>Campylobacterota</taxon>
        <taxon>Epsilonproteobacteria</taxon>
        <taxon>Campylobacterales</taxon>
        <taxon>Sulfurovaceae</taxon>
        <taxon>Sulfurovum</taxon>
        <taxon>environmental samples</taxon>
    </lineage>
</organism>
<dbReference type="InterPro" id="IPR041633">
    <property type="entry name" value="Polbeta"/>
</dbReference>
<dbReference type="InterPro" id="IPR052548">
    <property type="entry name" value="Type_VII_TA_antitoxin"/>
</dbReference>
<dbReference type="InterPro" id="IPR043519">
    <property type="entry name" value="NT_sf"/>
</dbReference>
<feature type="domain" description="Polymerase beta nucleotidyltransferase" evidence="1">
    <location>
        <begin position="11"/>
        <end position="89"/>
    </location>
</feature>
<proteinExistence type="predicted"/>
<reference evidence="2" key="1">
    <citation type="submission" date="2020-01" db="EMBL/GenBank/DDBJ databases">
        <authorList>
            <person name="Meier V. D."/>
            <person name="Meier V D."/>
        </authorList>
    </citation>
    <scope>NUCLEOTIDE SEQUENCE</scope>
    <source>
        <strain evidence="2">HLG_WM_MAG_06</strain>
    </source>
</reference>
<dbReference type="PANTHER" id="PTHR33933:SF3">
    <property type="entry name" value="PROTEIN ADENYLYLTRANSFERASE MJ0604-RELATED"/>
    <property type="match status" value="1"/>
</dbReference>